<proteinExistence type="predicted"/>
<comment type="caution">
    <text evidence="1">The sequence shown here is derived from an EMBL/GenBank/DDBJ whole genome shotgun (WGS) entry which is preliminary data.</text>
</comment>
<dbReference type="PATRIC" id="fig|1141662.3.peg.485"/>
<dbReference type="OrthoDB" id="6455379at2"/>
<organism evidence="1 2">
    <name type="scientific">Providencia burhodogranariea DSM 19968</name>
    <dbReference type="NCBI Taxonomy" id="1141662"/>
    <lineage>
        <taxon>Bacteria</taxon>
        <taxon>Pseudomonadati</taxon>
        <taxon>Pseudomonadota</taxon>
        <taxon>Gammaproteobacteria</taxon>
        <taxon>Enterobacterales</taxon>
        <taxon>Morganellaceae</taxon>
        <taxon>Providencia</taxon>
    </lineage>
</organism>
<evidence type="ECO:0000313" key="1">
    <source>
        <dbReference type="EMBL" id="EKT64612.1"/>
    </source>
</evidence>
<protein>
    <submittedName>
        <fullName evidence="1">Uncharacterized protein</fullName>
    </submittedName>
</protein>
<accession>K8X4K9</accession>
<dbReference type="Proteomes" id="UP000009336">
    <property type="component" value="Unassembled WGS sequence"/>
</dbReference>
<gene>
    <name evidence="1" type="ORF">OOA_02407</name>
</gene>
<evidence type="ECO:0000313" key="2">
    <source>
        <dbReference type="Proteomes" id="UP000009336"/>
    </source>
</evidence>
<dbReference type="AlphaFoldDB" id="K8X4K9"/>
<keyword evidence="2" id="KW-1185">Reference proteome</keyword>
<dbReference type="RefSeq" id="WP_008910528.1">
    <property type="nucleotide sequence ID" value="NZ_KB233222.1"/>
</dbReference>
<dbReference type="HOGENOM" id="CLU_2385344_0_0_6"/>
<sequence>MGSVEFFLAYIEKNEKHIFQFCLDDLLYPIIPFYQLIYVLNIEDVIKALIRIDKQFDSRLIRVDGYLTIAMAEQNYQEAEFKRSVIHILKMMRF</sequence>
<dbReference type="EMBL" id="AKKL01000007">
    <property type="protein sequence ID" value="EKT64612.1"/>
    <property type="molecule type" value="Genomic_DNA"/>
</dbReference>
<name>K8X4K9_9GAMM</name>
<dbReference type="STRING" id="1141662.OOA_02407"/>
<reference evidence="1 2" key="1">
    <citation type="journal article" date="2012" name="BMC Genomics">
        <title>Comparative genomics of bacteria in the genus Providencia isolated from wild Drosophila melanogaster.</title>
        <authorList>
            <person name="Galac M.R."/>
            <person name="Lazzaro B.P."/>
        </authorList>
    </citation>
    <scope>NUCLEOTIDE SEQUENCE [LARGE SCALE GENOMIC DNA]</scope>
    <source>
        <strain evidence="1 2">DSM 19968</strain>
    </source>
</reference>